<gene>
    <name evidence="2" type="ORF">LNINA_LOCUS908</name>
</gene>
<protein>
    <submittedName>
        <fullName evidence="2">Uncharacterized protein</fullName>
    </submittedName>
</protein>
<reference evidence="2 3" key="1">
    <citation type="submission" date="2023-11" db="EMBL/GenBank/DDBJ databases">
        <authorList>
            <person name="Okamura Y."/>
        </authorList>
    </citation>
    <scope>NUCLEOTIDE SEQUENCE [LARGE SCALE GENOMIC DNA]</scope>
</reference>
<keyword evidence="3" id="KW-1185">Reference proteome</keyword>
<dbReference type="AlphaFoldDB" id="A0AAV1IXM9"/>
<dbReference type="Proteomes" id="UP001497472">
    <property type="component" value="Unassembled WGS sequence"/>
</dbReference>
<organism evidence="2 3">
    <name type="scientific">Leptosia nina</name>
    <dbReference type="NCBI Taxonomy" id="320188"/>
    <lineage>
        <taxon>Eukaryota</taxon>
        <taxon>Metazoa</taxon>
        <taxon>Ecdysozoa</taxon>
        <taxon>Arthropoda</taxon>
        <taxon>Hexapoda</taxon>
        <taxon>Insecta</taxon>
        <taxon>Pterygota</taxon>
        <taxon>Neoptera</taxon>
        <taxon>Endopterygota</taxon>
        <taxon>Lepidoptera</taxon>
        <taxon>Glossata</taxon>
        <taxon>Ditrysia</taxon>
        <taxon>Papilionoidea</taxon>
        <taxon>Pieridae</taxon>
        <taxon>Pierinae</taxon>
        <taxon>Leptosia</taxon>
    </lineage>
</organism>
<sequence length="91" mass="9941">MSLILKANAPSDSTRPSDYPMDEDATREPSRLCPAASRVHSSDQTRLAVERFASIGKVYKNIDIFNNECCVPRSSCVSAVRSVVVSKPPTL</sequence>
<evidence type="ECO:0000313" key="3">
    <source>
        <dbReference type="Proteomes" id="UP001497472"/>
    </source>
</evidence>
<proteinExistence type="predicted"/>
<comment type="caution">
    <text evidence="2">The sequence shown here is derived from an EMBL/GenBank/DDBJ whole genome shotgun (WGS) entry which is preliminary data.</text>
</comment>
<evidence type="ECO:0000256" key="1">
    <source>
        <dbReference type="SAM" id="MobiDB-lite"/>
    </source>
</evidence>
<feature type="region of interest" description="Disordered" evidence="1">
    <location>
        <begin position="1"/>
        <end position="30"/>
    </location>
</feature>
<name>A0AAV1IXM9_9NEOP</name>
<evidence type="ECO:0000313" key="2">
    <source>
        <dbReference type="EMBL" id="CAK1540888.1"/>
    </source>
</evidence>
<accession>A0AAV1IXM9</accession>
<dbReference type="EMBL" id="CAVLEF010000002">
    <property type="protein sequence ID" value="CAK1540888.1"/>
    <property type="molecule type" value="Genomic_DNA"/>
</dbReference>